<organism evidence="2 3">
    <name type="scientific">Actinomycetospora aurantiaca</name>
    <dbReference type="NCBI Taxonomy" id="3129233"/>
    <lineage>
        <taxon>Bacteria</taxon>
        <taxon>Bacillati</taxon>
        <taxon>Actinomycetota</taxon>
        <taxon>Actinomycetes</taxon>
        <taxon>Pseudonocardiales</taxon>
        <taxon>Pseudonocardiaceae</taxon>
        <taxon>Actinomycetospora</taxon>
    </lineage>
</organism>
<dbReference type="Pfam" id="PF14099">
    <property type="entry name" value="Polysacc_lyase"/>
    <property type="match status" value="1"/>
</dbReference>
<feature type="compositionally biased region" description="Basic and acidic residues" evidence="1">
    <location>
        <begin position="56"/>
        <end position="65"/>
    </location>
</feature>
<comment type="caution">
    <text evidence="2">The sequence shown here is derived from an EMBL/GenBank/DDBJ whole genome shotgun (WGS) entry which is preliminary data.</text>
</comment>
<dbReference type="Proteomes" id="UP001385809">
    <property type="component" value="Unassembled WGS sequence"/>
</dbReference>
<dbReference type="GO" id="GO:0016829">
    <property type="term" value="F:lyase activity"/>
    <property type="evidence" value="ECO:0007669"/>
    <property type="project" value="UniProtKB-KW"/>
</dbReference>
<dbReference type="InterPro" id="IPR013320">
    <property type="entry name" value="ConA-like_dom_sf"/>
</dbReference>
<gene>
    <name evidence="2" type="ORF">WCD74_04615</name>
</gene>
<evidence type="ECO:0000256" key="1">
    <source>
        <dbReference type="SAM" id="MobiDB-lite"/>
    </source>
</evidence>
<dbReference type="RefSeq" id="WP_337693661.1">
    <property type="nucleotide sequence ID" value="NZ_JBBEGN010000002.1"/>
</dbReference>
<feature type="compositionally biased region" description="Polar residues" evidence="1">
    <location>
        <begin position="67"/>
        <end position="83"/>
    </location>
</feature>
<accession>A0ABU8MI99</accession>
<feature type="region of interest" description="Disordered" evidence="1">
    <location>
        <begin position="1"/>
        <end position="112"/>
    </location>
</feature>
<feature type="compositionally biased region" description="Low complexity" evidence="1">
    <location>
        <begin position="87"/>
        <end position="103"/>
    </location>
</feature>
<feature type="compositionally biased region" description="Low complexity" evidence="1">
    <location>
        <begin position="45"/>
        <end position="55"/>
    </location>
</feature>
<keyword evidence="3" id="KW-1185">Reference proteome</keyword>
<dbReference type="SUPFAM" id="SSF49899">
    <property type="entry name" value="Concanavalin A-like lectins/glucanases"/>
    <property type="match status" value="1"/>
</dbReference>
<evidence type="ECO:0000313" key="2">
    <source>
        <dbReference type="EMBL" id="MEJ2867035.1"/>
    </source>
</evidence>
<name>A0ABU8MI99_9PSEU</name>
<dbReference type="Gene3D" id="2.60.120.200">
    <property type="match status" value="1"/>
</dbReference>
<sequence length="412" mass="42499">MARHRSGSDATPRTGSWPAALDAPPTGPRPVGGRHRHDPATTPLDLAAIARAAATAREDTGDRRATQVTPVPSVSQAGSSPAPSDQPAGAPSTTAVPAPAARPSGHRVTRPRALTTTRAAGALALFGALAGASVAAASTGPAFLADPPADTGELQRPDTLAVAPAGLSEAVPQVTPHTSAPAPSTTPAPTTTSERPAPADDGRTLWSADFRNAGMSNFKSTPWNNQGAKSPTLAGGLLNFLMPGGGKRSEVEPDFKSLREGDEYYFGFSVRLAPDFPADTSDWQVITQFKNDGTGTPPLELKVQDGKFLIDGDGGSFSQVVGDARPGQWTHLVLKVKFSSSDGRVSAWQDGVQRLTDYAPPSGTKYAGKNSYVKTGIYRDSSIGQAGKLSFGSWAIGTSLGSVSKDLPAGLD</sequence>
<keyword evidence="2" id="KW-0456">Lyase</keyword>
<protein>
    <submittedName>
        <fullName evidence="2">Heparin lyase I family protein</fullName>
    </submittedName>
</protein>
<proteinExistence type="predicted"/>
<feature type="compositionally biased region" description="Low complexity" evidence="1">
    <location>
        <begin position="175"/>
        <end position="196"/>
    </location>
</feature>
<feature type="region of interest" description="Disordered" evidence="1">
    <location>
        <begin position="172"/>
        <end position="205"/>
    </location>
</feature>
<dbReference type="EMBL" id="JBBEGN010000002">
    <property type="protein sequence ID" value="MEJ2867035.1"/>
    <property type="molecule type" value="Genomic_DNA"/>
</dbReference>
<evidence type="ECO:0000313" key="3">
    <source>
        <dbReference type="Proteomes" id="UP001385809"/>
    </source>
</evidence>
<reference evidence="2 3" key="1">
    <citation type="submission" date="2024-03" db="EMBL/GenBank/DDBJ databases">
        <title>Actinomycetospora sp. OC33-EN08, a novel actinomycete isolated from wild orchid (Aerides multiflora).</title>
        <authorList>
            <person name="Suriyachadkun C."/>
        </authorList>
    </citation>
    <scope>NUCLEOTIDE SEQUENCE [LARGE SCALE GENOMIC DNA]</scope>
    <source>
        <strain evidence="2 3">OC33-EN08</strain>
    </source>
</reference>
<dbReference type="InterPro" id="IPR025975">
    <property type="entry name" value="Polysacc_lyase"/>
</dbReference>